<protein>
    <submittedName>
        <fullName evidence="2">Uncharacterized protein</fullName>
    </submittedName>
</protein>
<keyword evidence="1" id="KW-1133">Transmembrane helix</keyword>
<feature type="transmembrane region" description="Helical" evidence="1">
    <location>
        <begin position="206"/>
        <end position="226"/>
    </location>
</feature>
<evidence type="ECO:0000313" key="2">
    <source>
        <dbReference type="EMBL" id="PYD82060.1"/>
    </source>
</evidence>
<dbReference type="STRING" id="940286.GCA_000227565_02697"/>
<name>A0A318QV86_9PROT</name>
<dbReference type="EMBL" id="NKTX01000015">
    <property type="protein sequence ID" value="PYD82060.1"/>
    <property type="molecule type" value="Genomic_DNA"/>
</dbReference>
<feature type="transmembrane region" description="Helical" evidence="1">
    <location>
        <begin position="58"/>
        <end position="75"/>
    </location>
</feature>
<comment type="caution">
    <text evidence="2">The sequence shown here is derived from an EMBL/GenBank/DDBJ whole genome shotgun (WGS) entry which is preliminary data.</text>
</comment>
<accession>A0A318QV86</accession>
<dbReference type="Proteomes" id="UP000247417">
    <property type="component" value="Unassembled WGS sequence"/>
</dbReference>
<reference evidence="2 3" key="1">
    <citation type="submission" date="2017-07" db="EMBL/GenBank/DDBJ databases">
        <title>A draft genome sequence of Komagataeibacter oboediens LMG 18849.</title>
        <authorList>
            <person name="Skraban J."/>
            <person name="Cleenwerck I."/>
            <person name="Vandamme P."/>
            <person name="Trcek J."/>
        </authorList>
    </citation>
    <scope>NUCLEOTIDE SEQUENCE [LARGE SCALE GENOMIC DNA]</scope>
    <source>
        <strain evidence="2 3">LMG 18849</strain>
    </source>
</reference>
<keyword evidence="1" id="KW-0812">Transmembrane</keyword>
<keyword evidence="1" id="KW-0472">Membrane</keyword>
<feature type="transmembrane region" description="Helical" evidence="1">
    <location>
        <begin position="178"/>
        <end position="200"/>
    </location>
</feature>
<evidence type="ECO:0000256" key="1">
    <source>
        <dbReference type="SAM" id="Phobius"/>
    </source>
</evidence>
<gene>
    <name evidence="2" type="ORF">CFR80_08690</name>
</gene>
<evidence type="ECO:0000313" key="3">
    <source>
        <dbReference type="Proteomes" id="UP000247417"/>
    </source>
</evidence>
<proteinExistence type="predicted"/>
<feature type="transmembrane region" description="Helical" evidence="1">
    <location>
        <begin position="21"/>
        <end position="38"/>
    </location>
</feature>
<feature type="transmembrane region" description="Helical" evidence="1">
    <location>
        <begin position="105"/>
        <end position="124"/>
    </location>
</feature>
<dbReference type="AlphaFoldDB" id="A0A318QV86"/>
<sequence>MTYRVVTDMTLKRKFPGFTPWQWARLVLVACGYTWVQAYRPFGWLFGWQVFEARHGTWPEGLCFLCLLIALRMGWDRIILHRRWTDDLARTRHALERGEVRRMSFPVRLAFLLGSLAIVLLAVWMRQVDPVRNPGFLPLACGLFGLFALVEFSHVMFMGDGPFYDPHDEMQAFFRMRALRTGYGVMLLALALLLVVQVVAPPLALYAGPMLLAAGLIVPNAILVHLNRRAELTDESP</sequence>
<feature type="transmembrane region" description="Helical" evidence="1">
    <location>
        <begin position="136"/>
        <end position="157"/>
    </location>
</feature>
<organism evidence="2 3">
    <name type="scientific">Komagataeibacter oboediens</name>
    <dbReference type="NCBI Taxonomy" id="65958"/>
    <lineage>
        <taxon>Bacteria</taxon>
        <taxon>Pseudomonadati</taxon>
        <taxon>Pseudomonadota</taxon>
        <taxon>Alphaproteobacteria</taxon>
        <taxon>Acetobacterales</taxon>
        <taxon>Acetobacteraceae</taxon>
        <taxon>Komagataeibacter</taxon>
    </lineage>
</organism>